<dbReference type="GO" id="GO:0005886">
    <property type="term" value="C:plasma membrane"/>
    <property type="evidence" value="ECO:0007669"/>
    <property type="project" value="UniProtKB-SubCell"/>
</dbReference>
<feature type="transmembrane region" description="Helical" evidence="9">
    <location>
        <begin position="56"/>
        <end position="77"/>
    </location>
</feature>
<dbReference type="PRINTS" id="PR00237">
    <property type="entry name" value="GPCRRHODOPSN"/>
</dbReference>
<evidence type="ECO:0000256" key="1">
    <source>
        <dbReference type="ARBA" id="ARBA00004651"/>
    </source>
</evidence>
<keyword evidence="5" id="KW-0297">G-protein coupled receptor</keyword>
<dbReference type="CDD" id="cd00637">
    <property type="entry name" value="7tm_classA_rhodopsin-like"/>
    <property type="match status" value="1"/>
</dbReference>
<dbReference type="InterPro" id="IPR051880">
    <property type="entry name" value="GPC_Orphan_Receptors"/>
</dbReference>
<dbReference type="PANTHER" id="PTHR24245:SF0">
    <property type="entry name" value="G-PROTEIN COUPLED RECEPTORS FAMILY 1 PROFILE DOMAIN-CONTAINING PROTEIN"/>
    <property type="match status" value="1"/>
</dbReference>
<organism evidence="11 12">
    <name type="scientific">Branchiostoma lanceolatum</name>
    <name type="common">Common lancelet</name>
    <name type="synonym">Amphioxus lanceolatum</name>
    <dbReference type="NCBI Taxonomy" id="7740"/>
    <lineage>
        <taxon>Eukaryota</taxon>
        <taxon>Metazoa</taxon>
        <taxon>Chordata</taxon>
        <taxon>Cephalochordata</taxon>
        <taxon>Leptocardii</taxon>
        <taxon>Amphioxiformes</taxon>
        <taxon>Branchiostomatidae</taxon>
        <taxon>Branchiostoma</taxon>
    </lineage>
</organism>
<keyword evidence="8" id="KW-0807">Transducer</keyword>
<feature type="domain" description="G-protein coupled receptors family 1 profile" evidence="10">
    <location>
        <begin position="36"/>
        <end position="293"/>
    </location>
</feature>
<feature type="transmembrane region" description="Helical" evidence="9">
    <location>
        <begin position="133"/>
        <end position="155"/>
    </location>
</feature>
<dbReference type="OrthoDB" id="10056848at2759"/>
<dbReference type="SUPFAM" id="SSF81321">
    <property type="entry name" value="Family A G protein-coupled receptor-like"/>
    <property type="match status" value="1"/>
</dbReference>
<evidence type="ECO:0000256" key="2">
    <source>
        <dbReference type="ARBA" id="ARBA00022475"/>
    </source>
</evidence>
<keyword evidence="6 9" id="KW-0472">Membrane</keyword>
<accession>A0A8K0A4I6</accession>
<feature type="transmembrane region" description="Helical" evidence="9">
    <location>
        <begin position="276"/>
        <end position="293"/>
    </location>
</feature>
<dbReference type="PROSITE" id="PS50262">
    <property type="entry name" value="G_PROTEIN_RECEP_F1_2"/>
    <property type="match status" value="1"/>
</dbReference>
<keyword evidence="3 9" id="KW-0812">Transmembrane</keyword>
<feature type="transmembrane region" description="Helical" evidence="9">
    <location>
        <begin position="24"/>
        <end position="44"/>
    </location>
</feature>
<dbReference type="Proteomes" id="UP000838412">
    <property type="component" value="Chromosome 7"/>
</dbReference>
<dbReference type="Gene3D" id="1.20.1070.10">
    <property type="entry name" value="Rhodopsin 7-helix transmembrane proteins"/>
    <property type="match status" value="1"/>
</dbReference>
<evidence type="ECO:0000313" key="12">
    <source>
        <dbReference type="Proteomes" id="UP000838412"/>
    </source>
</evidence>
<dbReference type="AlphaFoldDB" id="A0A8K0A4I6"/>
<evidence type="ECO:0000256" key="3">
    <source>
        <dbReference type="ARBA" id="ARBA00022692"/>
    </source>
</evidence>
<keyword evidence="7" id="KW-0675">Receptor</keyword>
<evidence type="ECO:0000256" key="4">
    <source>
        <dbReference type="ARBA" id="ARBA00022989"/>
    </source>
</evidence>
<dbReference type="InterPro" id="IPR000276">
    <property type="entry name" value="GPCR_Rhodpsn"/>
</dbReference>
<evidence type="ECO:0000259" key="10">
    <source>
        <dbReference type="PROSITE" id="PS50262"/>
    </source>
</evidence>
<evidence type="ECO:0000256" key="5">
    <source>
        <dbReference type="ARBA" id="ARBA00023040"/>
    </source>
</evidence>
<evidence type="ECO:0000313" key="11">
    <source>
        <dbReference type="EMBL" id="CAH1269125.1"/>
    </source>
</evidence>
<dbReference type="GO" id="GO:0004930">
    <property type="term" value="F:G protein-coupled receptor activity"/>
    <property type="evidence" value="ECO:0007669"/>
    <property type="project" value="UniProtKB-KW"/>
</dbReference>
<evidence type="ECO:0000256" key="7">
    <source>
        <dbReference type="ARBA" id="ARBA00023170"/>
    </source>
</evidence>
<keyword evidence="2" id="KW-1003">Cell membrane</keyword>
<feature type="transmembrane region" description="Helical" evidence="9">
    <location>
        <begin position="89"/>
        <end position="112"/>
    </location>
</feature>
<protein>
    <submittedName>
        <fullName evidence="11">Hypp4104 protein</fullName>
    </submittedName>
</protein>
<comment type="subcellular location">
    <subcellularLocation>
        <location evidence="1">Cell membrane</location>
        <topology evidence="1">Multi-pass membrane protein</topology>
    </subcellularLocation>
</comment>
<feature type="transmembrane region" description="Helical" evidence="9">
    <location>
        <begin position="175"/>
        <end position="196"/>
    </location>
</feature>
<name>A0A8K0A4I6_BRALA</name>
<evidence type="ECO:0000256" key="6">
    <source>
        <dbReference type="ARBA" id="ARBA00023136"/>
    </source>
</evidence>
<dbReference type="PANTHER" id="PTHR24245">
    <property type="entry name" value="G-PROTEIN COUPLED RECEPTOR"/>
    <property type="match status" value="1"/>
</dbReference>
<gene>
    <name evidence="11" type="primary">Hypp4104</name>
    <name evidence="11" type="ORF">BLAG_LOCUS21863</name>
</gene>
<proteinExistence type="predicted"/>
<evidence type="ECO:0000256" key="9">
    <source>
        <dbReference type="SAM" id="Phobius"/>
    </source>
</evidence>
<dbReference type="InterPro" id="IPR017452">
    <property type="entry name" value="GPCR_Rhodpsn_7TM"/>
</dbReference>
<evidence type="ECO:0000256" key="8">
    <source>
        <dbReference type="ARBA" id="ARBA00023224"/>
    </source>
</evidence>
<keyword evidence="4 9" id="KW-1133">Transmembrane helix</keyword>
<dbReference type="EMBL" id="OV696692">
    <property type="protein sequence ID" value="CAH1269125.1"/>
    <property type="molecule type" value="Genomic_DNA"/>
</dbReference>
<keyword evidence="12" id="KW-1185">Reference proteome</keyword>
<dbReference type="Pfam" id="PF00001">
    <property type="entry name" value="7tm_1"/>
    <property type="match status" value="1"/>
</dbReference>
<sequence>MNISNDSSTTKYEANPLALPAEPAVIITVAVLSIAGNLLVVVVTTRRKTFPTTSRLFVFSLAWSDLLIGSTFPVLVAPARAGHWVYSNTAAQAIAVIQYSCLVLRLPSLAGLNLDRLYALLNGGEGISFKKAVALLTVAWVGTFAWFIFSTIYGVTAAYDPVIARPDFDFGSHMWFSAVSFGIVFLSLAVTIYCVVRILRTLCTKQQPPVAQVPAIVVINVNGVQNANPQHAAAANNRSYAKTVLLLTLAHTVTPLPAFVAFVLRQSGYVMPTYLFWSNWIALFVTFLDVVVYSVCQQSFYTAIGEIAMSIATGLYMVCCRENRVNADLVNQSL</sequence>
<feature type="transmembrane region" description="Helical" evidence="9">
    <location>
        <begin position="244"/>
        <end position="264"/>
    </location>
</feature>
<reference evidence="11" key="1">
    <citation type="submission" date="2022-01" db="EMBL/GenBank/DDBJ databases">
        <authorList>
            <person name="Braso-Vives M."/>
        </authorList>
    </citation>
    <scope>NUCLEOTIDE SEQUENCE</scope>
</reference>